<evidence type="ECO:0000256" key="4">
    <source>
        <dbReference type="ARBA" id="ARBA00022692"/>
    </source>
</evidence>
<keyword evidence="2 9" id="KW-0997">Cell inner membrane</keyword>
<name>A0A0B4XFR1_9GAMM</name>
<keyword evidence="1 9" id="KW-1003">Cell membrane</keyword>
<accession>A0A0B4XFR1</accession>
<dbReference type="PANTHER" id="PTHR30606:SF9">
    <property type="entry name" value="LIPID A BIOSYNTHESIS LAUROYLTRANSFERASE"/>
    <property type="match status" value="1"/>
</dbReference>
<sequence length="315" mass="35792">MGKRRKRTAPLYHPVWWPTWVLVGLVWLLGQLPWGLLLALGRGLGWLAWRLRTERRRVVETNLALCFPDMPEAERAALTRATLLSTGEAMTEIAGAYTSLHFNARARLELQGFEHVEAARASGRGILLVGMHFNTIDIGARLLGEGAGVRFSVVYRPNDNAVLDWLIRHGRSQYTEHYFDRSDMRGVVRHLRNGGMCWYAPDQDYGTQQAVFATFFGVPASTITGTARIARMSRATVIPISHYRLPGGHYRITFDPPLADFPSGDDVADATRVNQAVETAVLRAPEQYLWVHRRFKHQADGRRIYRSRRKTPFKQ</sequence>
<dbReference type="InterPro" id="IPR011920">
    <property type="entry name" value="Lipid_A_LpxL_LpxP"/>
</dbReference>
<comment type="pathway">
    <text evidence="9">Glycolipid biosynthesis; KDO(2)-lipid A biosynthesis; KDO(2)-lipid A from CMP-3-deoxy-D-manno-octulosonate and lipid IV(A): step 3/4.</text>
</comment>
<dbReference type="Proteomes" id="UP000006764">
    <property type="component" value="Chromosome"/>
</dbReference>
<evidence type="ECO:0000313" key="10">
    <source>
        <dbReference type="EMBL" id="AJD46884.1"/>
    </source>
</evidence>
<protein>
    <recommendedName>
        <fullName evidence="9">Lipid A biosynthesis acyltransferase</fullName>
        <ecNumber evidence="9">2.3.1.241</ecNumber>
    </recommendedName>
    <alternativeName>
        <fullName evidence="9">Kdo(2)-lipid IV(A) acyltransferase</fullName>
    </alternativeName>
</protein>
<keyword evidence="8 9" id="KW-0012">Acyltransferase</keyword>
<dbReference type="EMBL" id="CP004387">
    <property type="protein sequence ID" value="AJD46884.1"/>
    <property type="molecule type" value="Genomic_DNA"/>
</dbReference>
<comment type="function">
    <text evidence="9">Catalyzes the transfer of an acyl chain from an acyl-[acyl-carrier-protein] (ACP) to a Kdo(2)-lipid IV(A) to form a Kdo(2)-(acyl)-lipid IV(A).</text>
</comment>
<dbReference type="GO" id="GO:0009245">
    <property type="term" value="P:lipid A biosynthetic process"/>
    <property type="evidence" value="ECO:0007669"/>
    <property type="project" value="InterPro"/>
</dbReference>
<evidence type="ECO:0000256" key="2">
    <source>
        <dbReference type="ARBA" id="ARBA00022519"/>
    </source>
</evidence>
<keyword evidence="4 9" id="KW-0812">Transmembrane</keyword>
<dbReference type="OrthoDB" id="9803456at2"/>
<evidence type="ECO:0000256" key="3">
    <source>
        <dbReference type="ARBA" id="ARBA00022679"/>
    </source>
</evidence>
<dbReference type="KEGG" id="apac:S7S_02310"/>
<keyword evidence="5 9" id="KW-0448">Lipopolysaccharide biosynthesis</keyword>
<evidence type="ECO:0000256" key="6">
    <source>
        <dbReference type="ARBA" id="ARBA00022989"/>
    </source>
</evidence>
<keyword evidence="11" id="KW-1185">Reference proteome</keyword>
<dbReference type="RefSeq" id="WP_008739338.1">
    <property type="nucleotide sequence ID" value="NZ_CP004387.1"/>
</dbReference>
<comment type="pathway">
    <text evidence="9">Bacterial outer membrane biogenesis; lipopolysaccharide biosynthesis.</text>
</comment>
<dbReference type="UniPathway" id="UPA00030"/>
<dbReference type="GO" id="GO:0036104">
    <property type="term" value="P:Kdo2-lipid A biosynthetic process"/>
    <property type="evidence" value="ECO:0007669"/>
    <property type="project" value="UniProtKB-UniRule"/>
</dbReference>
<dbReference type="NCBIfam" id="TIGR02207">
    <property type="entry name" value="lipid_A_htrB"/>
    <property type="match status" value="1"/>
</dbReference>
<dbReference type="InterPro" id="IPR004960">
    <property type="entry name" value="LipA_acyltrans"/>
</dbReference>
<evidence type="ECO:0000256" key="7">
    <source>
        <dbReference type="ARBA" id="ARBA00023136"/>
    </source>
</evidence>
<evidence type="ECO:0000256" key="8">
    <source>
        <dbReference type="ARBA" id="ARBA00023315"/>
    </source>
</evidence>
<keyword evidence="6 9" id="KW-1133">Transmembrane helix</keyword>
<keyword evidence="3 9" id="KW-0808">Transferase</keyword>
<dbReference type="UniPathway" id="UPA00360">
    <property type="reaction ID" value="UER00485"/>
</dbReference>
<dbReference type="GO" id="GO:0005886">
    <property type="term" value="C:plasma membrane"/>
    <property type="evidence" value="ECO:0007669"/>
    <property type="project" value="UniProtKB-SubCell"/>
</dbReference>
<proteinExistence type="inferred from homology"/>
<dbReference type="HOGENOM" id="CLU_049421_1_0_6"/>
<comment type="subcellular location">
    <subcellularLocation>
        <location evidence="9">Cell inner membrane</location>
        <topology evidence="9">Single-pass membrane protein</topology>
    </subcellularLocation>
</comment>
<evidence type="ECO:0000256" key="1">
    <source>
        <dbReference type="ARBA" id="ARBA00022475"/>
    </source>
</evidence>
<evidence type="ECO:0000313" key="11">
    <source>
        <dbReference type="Proteomes" id="UP000006764"/>
    </source>
</evidence>
<dbReference type="HAMAP" id="MF_01942">
    <property type="entry name" value="Lipid_A_LpxL_LpxP"/>
    <property type="match status" value="1"/>
</dbReference>
<dbReference type="PANTHER" id="PTHR30606">
    <property type="entry name" value="LIPID A BIOSYNTHESIS LAUROYL ACYLTRANSFERASE"/>
    <property type="match status" value="1"/>
</dbReference>
<feature type="short sequence motif" description="HXXXXD motif" evidence="9">
    <location>
        <begin position="132"/>
        <end position="137"/>
    </location>
</feature>
<dbReference type="GO" id="GO:0009103">
    <property type="term" value="P:lipopolysaccharide biosynthetic process"/>
    <property type="evidence" value="ECO:0007669"/>
    <property type="project" value="UniProtKB-UniRule"/>
</dbReference>
<dbReference type="GO" id="GO:0008913">
    <property type="term" value="F:Kdo2-lipid IVA acyltransferase activity"/>
    <property type="evidence" value="ECO:0007669"/>
    <property type="project" value="UniProtKB-EC"/>
</dbReference>
<organism evidence="10 11">
    <name type="scientific">Isoalcanivorax pacificus W11-5</name>
    <dbReference type="NCBI Taxonomy" id="391936"/>
    <lineage>
        <taxon>Bacteria</taxon>
        <taxon>Pseudomonadati</taxon>
        <taxon>Pseudomonadota</taxon>
        <taxon>Gammaproteobacteria</taxon>
        <taxon>Oceanospirillales</taxon>
        <taxon>Alcanivoracaceae</taxon>
        <taxon>Isoalcanivorax</taxon>
    </lineage>
</organism>
<dbReference type="STRING" id="391936.S7S_02310"/>
<comment type="catalytic activity">
    <reaction evidence="9">
        <text>an alpha-Kdo-(2-&gt;4)-alpha-Kdo-(2-&gt;6)-lipid IVA + a fatty acyl-[ACP] = an alpha-Kdo-(2-&gt;4)-alpha-Kdo-(2-&gt;6)-(acyl)-lipid IVA + holo-[ACP]</text>
        <dbReference type="Rhea" id="RHEA:69396"/>
        <dbReference type="Rhea" id="RHEA-COMP:9685"/>
        <dbReference type="Rhea" id="RHEA-COMP:14125"/>
        <dbReference type="ChEBI" id="CHEBI:64479"/>
        <dbReference type="ChEBI" id="CHEBI:138651"/>
        <dbReference type="ChEBI" id="CHEBI:176429"/>
        <dbReference type="ChEBI" id="CHEBI:176430"/>
        <dbReference type="EC" id="2.3.1.241"/>
    </reaction>
</comment>
<dbReference type="EC" id="2.3.1.241" evidence="9"/>
<dbReference type="CDD" id="cd07984">
    <property type="entry name" value="LPLAT_LABLAT-like"/>
    <property type="match status" value="1"/>
</dbReference>
<evidence type="ECO:0000256" key="9">
    <source>
        <dbReference type="HAMAP-Rule" id="MF_01942"/>
    </source>
</evidence>
<evidence type="ECO:0000256" key="5">
    <source>
        <dbReference type="ARBA" id="ARBA00022985"/>
    </source>
</evidence>
<feature type="transmembrane region" description="Helical" evidence="9">
    <location>
        <begin position="20"/>
        <end position="47"/>
    </location>
</feature>
<dbReference type="PIRSF" id="PIRSF026649">
    <property type="entry name" value="MsbB"/>
    <property type="match status" value="1"/>
</dbReference>
<gene>
    <name evidence="9" type="primary">lpxL</name>
    <name evidence="10" type="ORF">S7S_02310</name>
</gene>
<reference evidence="10 11" key="1">
    <citation type="journal article" date="2012" name="J. Bacteriol.">
        <title>Genome sequence of an alkane-degrading bacterium, Alcanivorax pacificus type strain W11-5, isolated from deep sea sediment.</title>
        <authorList>
            <person name="Lai Q."/>
            <person name="Shao Z."/>
        </authorList>
    </citation>
    <scope>NUCLEOTIDE SEQUENCE [LARGE SCALE GENOMIC DNA]</scope>
    <source>
        <strain evidence="10 11">W11-5</strain>
    </source>
</reference>
<keyword evidence="7 9" id="KW-0472">Membrane</keyword>
<dbReference type="Pfam" id="PF03279">
    <property type="entry name" value="Lip_A_acyltrans"/>
    <property type="match status" value="1"/>
</dbReference>
<comment type="similarity">
    <text evidence="9">Belongs to the LpxL/LpxM/LpxP family.</text>
</comment>
<dbReference type="AlphaFoldDB" id="A0A0B4XFR1"/>